<sequence length="359" mass="39485">MESRTCVKCKKSIANQVLECLVCKRVFHPGCIKAHAATKYADTCCRALSASLGAPPSPAIDVHAFDFSGGSSCAPMQTQVQARVQSHDHASIDVMFRKLCEQLRDSDAKLSAFVEEQRRTNKEINDKLNRLGLIADTVALNTQRIDKLEQESSALARDVQALKAAQLVPCAREDTERDLSAALRVPRTSDLIISGIPSSVTESSCELVECVFRALGIPQLVSDVLETRDVATRVASSDHDAASASASAPAVDRADVRDRRKPIIVALKSREIRDHIIKVMRVRRRLPVSDVFSTSRPGNIYINELLPSHTYKLLRQAQVGAKQLSFGHVWSSDGRVFVRKDRGQPPIPIASEADLDRLQ</sequence>
<proteinExistence type="predicted"/>
<reference evidence="3" key="1">
    <citation type="submission" date="2025-08" db="UniProtKB">
        <authorList>
            <consortium name="RefSeq"/>
        </authorList>
    </citation>
    <scope>IDENTIFICATION</scope>
    <source>
        <tissue evidence="3">Whole body</tissue>
    </source>
</reference>
<dbReference type="AlphaFoldDB" id="A0A6J1QYZ4"/>
<evidence type="ECO:0000259" key="1">
    <source>
        <dbReference type="Pfam" id="PF25298"/>
    </source>
</evidence>
<dbReference type="Proteomes" id="UP000504618">
    <property type="component" value="Unplaced"/>
</dbReference>
<dbReference type="RefSeq" id="XP_024886096.1">
    <property type="nucleotide sequence ID" value="XM_025030328.1"/>
</dbReference>
<evidence type="ECO:0000313" key="3">
    <source>
        <dbReference type="RefSeq" id="XP_024886096.1"/>
    </source>
</evidence>
<dbReference type="Pfam" id="PF25298">
    <property type="entry name" value="Baculo_FP_2nd"/>
    <property type="match status" value="1"/>
</dbReference>
<dbReference type="GeneID" id="112463769"/>
<dbReference type="OrthoDB" id="7701117at2759"/>
<feature type="domain" description="FP protein C-terminal" evidence="1">
    <location>
        <begin position="308"/>
        <end position="358"/>
    </location>
</feature>
<dbReference type="InterPro" id="IPR011011">
    <property type="entry name" value="Znf_FYVE_PHD"/>
</dbReference>
<organism evidence="2 3">
    <name type="scientific">Temnothorax curvispinosus</name>
    <dbReference type="NCBI Taxonomy" id="300111"/>
    <lineage>
        <taxon>Eukaryota</taxon>
        <taxon>Metazoa</taxon>
        <taxon>Ecdysozoa</taxon>
        <taxon>Arthropoda</taxon>
        <taxon>Hexapoda</taxon>
        <taxon>Insecta</taxon>
        <taxon>Pterygota</taxon>
        <taxon>Neoptera</taxon>
        <taxon>Endopterygota</taxon>
        <taxon>Hymenoptera</taxon>
        <taxon>Apocrita</taxon>
        <taxon>Aculeata</taxon>
        <taxon>Formicoidea</taxon>
        <taxon>Formicidae</taxon>
        <taxon>Myrmicinae</taxon>
        <taxon>Temnothorax</taxon>
    </lineage>
</organism>
<evidence type="ECO:0000313" key="2">
    <source>
        <dbReference type="Proteomes" id="UP000504618"/>
    </source>
</evidence>
<dbReference type="SUPFAM" id="SSF57903">
    <property type="entry name" value="FYVE/PHD zinc finger"/>
    <property type="match status" value="1"/>
</dbReference>
<accession>A0A6J1QYZ4</accession>
<name>A0A6J1QYZ4_9HYME</name>
<keyword evidence="2" id="KW-1185">Reference proteome</keyword>
<dbReference type="InterPro" id="IPR057251">
    <property type="entry name" value="FP_C"/>
</dbReference>
<gene>
    <name evidence="3" type="primary">LOC112463769</name>
</gene>
<protein>
    <submittedName>
        <fullName evidence="3">Uncharacterized protein LOC112463769</fullName>
    </submittedName>
</protein>